<evidence type="ECO:0000256" key="4">
    <source>
        <dbReference type="ARBA" id="ARBA00022833"/>
    </source>
</evidence>
<evidence type="ECO:0008006" key="7">
    <source>
        <dbReference type="Google" id="ProtNLM"/>
    </source>
</evidence>
<evidence type="ECO:0000313" key="6">
    <source>
        <dbReference type="EMBL" id="JAI19561.1"/>
    </source>
</evidence>
<name>A0A0K8TZ44_BACLA</name>
<comment type="subcellular location">
    <subcellularLocation>
        <location evidence="1">Nucleus</location>
    </subcellularLocation>
</comment>
<accession>A0A0K8TZ44</accession>
<keyword evidence="5" id="KW-0539">Nucleus</keyword>
<dbReference type="EMBL" id="GDHF01032753">
    <property type="protein sequence ID" value="JAI19561.1"/>
    <property type="molecule type" value="Transcribed_RNA"/>
</dbReference>
<keyword evidence="2" id="KW-0479">Metal-binding</keyword>
<dbReference type="InterPro" id="IPR012337">
    <property type="entry name" value="RNaseH-like_sf"/>
</dbReference>
<evidence type="ECO:0000256" key="1">
    <source>
        <dbReference type="ARBA" id="ARBA00004123"/>
    </source>
</evidence>
<dbReference type="PANTHER" id="PTHR46481">
    <property type="entry name" value="ZINC FINGER BED DOMAIN-CONTAINING PROTEIN 4"/>
    <property type="match status" value="1"/>
</dbReference>
<reference evidence="6" key="1">
    <citation type="submission" date="2015-06" db="EMBL/GenBank/DDBJ databases">
        <authorList>
            <person name="Hoefler B.C."/>
            <person name="Straight P.D."/>
        </authorList>
    </citation>
    <scope>NUCLEOTIDE SEQUENCE</scope>
</reference>
<gene>
    <name evidence="6" type="ORF">c0_g1_i1</name>
</gene>
<dbReference type="GO" id="GO:0005634">
    <property type="term" value="C:nucleus"/>
    <property type="evidence" value="ECO:0007669"/>
    <property type="project" value="UniProtKB-SubCell"/>
</dbReference>
<dbReference type="PANTHER" id="PTHR46481:SF10">
    <property type="entry name" value="ZINC FINGER BED DOMAIN-CONTAINING PROTEIN 39"/>
    <property type="match status" value="1"/>
</dbReference>
<dbReference type="GO" id="GO:0008270">
    <property type="term" value="F:zinc ion binding"/>
    <property type="evidence" value="ECO:0007669"/>
    <property type="project" value="UniProtKB-KW"/>
</dbReference>
<evidence type="ECO:0000256" key="5">
    <source>
        <dbReference type="ARBA" id="ARBA00023242"/>
    </source>
</evidence>
<dbReference type="SUPFAM" id="SSF53098">
    <property type="entry name" value="Ribonuclease H-like"/>
    <property type="match status" value="1"/>
</dbReference>
<keyword evidence="4" id="KW-0862">Zinc</keyword>
<organism evidence="6">
    <name type="scientific">Bactrocera latifrons</name>
    <name type="common">Malaysian fruit fly</name>
    <name type="synonym">Chaetodacus latifrons</name>
    <dbReference type="NCBI Taxonomy" id="174628"/>
    <lineage>
        <taxon>Eukaryota</taxon>
        <taxon>Metazoa</taxon>
        <taxon>Ecdysozoa</taxon>
        <taxon>Arthropoda</taxon>
        <taxon>Hexapoda</taxon>
        <taxon>Insecta</taxon>
        <taxon>Pterygota</taxon>
        <taxon>Neoptera</taxon>
        <taxon>Endopterygota</taxon>
        <taxon>Diptera</taxon>
        <taxon>Brachycera</taxon>
        <taxon>Muscomorpha</taxon>
        <taxon>Tephritoidea</taxon>
        <taxon>Tephritidae</taxon>
        <taxon>Bactrocera</taxon>
        <taxon>Bactrocera</taxon>
    </lineage>
</organism>
<evidence type="ECO:0000256" key="3">
    <source>
        <dbReference type="ARBA" id="ARBA00022771"/>
    </source>
</evidence>
<dbReference type="AlphaFoldDB" id="A0A0K8TZ44"/>
<proteinExistence type="predicted"/>
<dbReference type="InterPro" id="IPR052035">
    <property type="entry name" value="ZnF_BED_domain_contain"/>
</dbReference>
<protein>
    <recommendedName>
        <fullName evidence="7">Zinc finger BED domain-containing protein 4</fullName>
    </recommendedName>
</protein>
<keyword evidence="3" id="KW-0863">Zinc-finger</keyword>
<evidence type="ECO:0000256" key="2">
    <source>
        <dbReference type="ARBA" id="ARBA00022723"/>
    </source>
</evidence>
<sequence length="610" mass="69636">MPRPKNELLRQMLGKNELNQVICNYGACKKRVLSGHAANIQRHLRLMHPVIYNSYIEQKNASKCNGNITKSAETRHEMRQKCSRKKSKIELAIVEFFTKCERPLGMLEDRAFKVLAEPAFATLNMSVNRNSVLEMISSYAHKLRAEIRDDLSGSLFSLKIDMATKEDITLLGINVQYIKERSIQIKSLAIKELQRGYTSEYVKTLIMEVLNEYSINIQEILAITSNDNTILDAVKELNEDLHNVLGGDETFNHKTIKKESGFDSSFEEWLEETDLTSYNITSVLSGTQTIQLCVDAILQNPEIEKNLDKCGTLMKELGTPDVSQIFGPASYENKRNDCTTMYEFLEKLPDMLPTNATLYLNTDEWSFVKELLAVLKPLYNATKKLQKEQLCYSELYTVIMNIVFELENLHNNKMAKSLIDALNMQKTKLLEMEIFNTAVFLDPRIRVCLDATQKSRAKQYITTLYNRVSTLKGDTTISETNDSVMTEMPSTAEERPLSSHNAKSFVEFLQNLDTEPSSAPVSYLDAEITLYERQPRLPLDANIIDFWFYQHNTLMDMAYLILAIPCSEVSTERLSAAFQYIFADKQNPLSAANIDNILVVKVNGVFNYDN</sequence>